<dbReference type="SMART" id="SM00530">
    <property type="entry name" value="HTH_XRE"/>
    <property type="match status" value="1"/>
</dbReference>
<dbReference type="PANTHER" id="PTHR35010:SF2">
    <property type="entry name" value="BLL4672 PROTEIN"/>
    <property type="match status" value="1"/>
</dbReference>
<dbReference type="Pfam" id="PF17765">
    <property type="entry name" value="MLTR_LBD"/>
    <property type="match status" value="1"/>
</dbReference>
<dbReference type="SUPFAM" id="SSF47413">
    <property type="entry name" value="lambda repressor-like DNA-binding domains"/>
    <property type="match status" value="1"/>
</dbReference>
<feature type="domain" description="HTH cro/C1-type" evidence="2">
    <location>
        <begin position="21"/>
        <end position="93"/>
    </location>
</feature>
<evidence type="ECO:0000256" key="1">
    <source>
        <dbReference type="SAM" id="MobiDB-lite"/>
    </source>
</evidence>
<gene>
    <name evidence="3" type="ORF">BJ983_003266</name>
</gene>
<dbReference type="PANTHER" id="PTHR35010">
    <property type="entry name" value="BLL4672 PROTEIN-RELATED"/>
    <property type="match status" value="1"/>
</dbReference>
<proteinExistence type="predicted"/>
<name>A0A7Y9J784_9PSEU</name>
<sequence length="265" mass="28749">MTTVSDGRAPLRSVSGELGAFLRHRREHRSPDDVGLPAGGRRRTPGLRREEVALVSGVSTSWYTFLEQGRPVRPSAQVLGAISGTLGLTDDERDHLFRLAGLVPDAPAAGPERVDPALADVVDALDPRPAYVTAASFDVLAANDAARALFRGITPNVALWVFTDPTAGEVLVDREEVALGVLARLRSARARHPDDGRVAEVVARLRESSDEAARWWDRQDVRDDRSGRKRVRRPDGTVVTLTHTALHPAERPDLTLVVYGPSDAA</sequence>
<dbReference type="Pfam" id="PF13560">
    <property type="entry name" value="HTH_31"/>
    <property type="match status" value="1"/>
</dbReference>
<dbReference type="EMBL" id="JACCBN010000001">
    <property type="protein sequence ID" value="NYD37164.1"/>
    <property type="molecule type" value="Genomic_DNA"/>
</dbReference>
<dbReference type="CDD" id="cd00093">
    <property type="entry name" value="HTH_XRE"/>
    <property type="match status" value="1"/>
</dbReference>
<reference evidence="3 4" key="1">
    <citation type="submission" date="2020-07" db="EMBL/GenBank/DDBJ databases">
        <title>Sequencing the genomes of 1000 actinobacteria strains.</title>
        <authorList>
            <person name="Klenk H.-P."/>
        </authorList>
    </citation>
    <scope>NUCLEOTIDE SEQUENCE [LARGE SCALE GENOMIC DNA]</scope>
    <source>
        <strain evidence="3 4">DSM 45772</strain>
    </source>
</reference>
<dbReference type="GO" id="GO:0003677">
    <property type="term" value="F:DNA binding"/>
    <property type="evidence" value="ECO:0007669"/>
    <property type="project" value="InterPro"/>
</dbReference>
<keyword evidence="4" id="KW-1185">Reference proteome</keyword>
<dbReference type="AlphaFoldDB" id="A0A7Y9J784"/>
<evidence type="ECO:0000313" key="3">
    <source>
        <dbReference type="EMBL" id="NYD37164.1"/>
    </source>
</evidence>
<evidence type="ECO:0000259" key="2">
    <source>
        <dbReference type="SMART" id="SM00530"/>
    </source>
</evidence>
<dbReference type="InterPro" id="IPR001387">
    <property type="entry name" value="Cro/C1-type_HTH"/>
</dbReference>
<dbReference type="Proteomes" id="UP000535890">
    <property type="component" value="Unassembled WGS sequence"/>
</dbReference>
<feature type="region of interest" description="Disordered" evidence="1">
    <location>
        <begin position="22"/>
        <end position="45"/>
    </location>
</feature>
<accession>A0A7Y9J784</accession>
<organism evidence="3 4">
    <name type="scientific">Actinomycetospora corticicola</name>
    <dbReference type="NCBI Taxonomy" id="663602"/>
    <lineage>
        <taxon>Bacteria</taxon>
        <taxon>Bacillati</taxon>
        <taxon>Actinomycetota</taxon>
        <taxon>Actinomycetes</taxon>
        <taxon>Pseudonocardiales</taxon>
        <taxon>Pseudonocardiaceae</taxon>
        <taxon>Actinomycetospora</taxon>
    </lineage>
</organism>
<dbReference type="Gene3D" id="1.10.260.40">
    <property type="entry name" value="lambda repressor-like DNA-binding domains"/>
    <property type="match status" value="1"/>
</dbReference>
<dbReference type="InterPro" id="IPR010982">
    <property type="entry name" value="Lambda_DNA-bd_dom_sf"/>
</dbReference>
<dbReference type="RefSeq" id="WP_343054219.1">
    <property type="nucleotide sequence ID" value="NZ_BAABHP010000014.1"/>
</dbReference>
<protein>
    <submittedName>
        <fullName evidence="3">Transcriptional regulator with XRE-family HTH domain</fullName>
    </submittedName>
</protein>
<evidence type="ECO:0000313" key="4">
    <source>
        <dbReference type="Proteomes" id="UP000535890"/>
    </source>
</evidence>
<dbReference type="InterPro" id="IPR041413">
    <property type="entry name" value="MLTR_LBD"/>
</dbReference>
<dbReference type="Gene3D" id="3.30.450.180">
    <property type="match status" value="1"/>
</dbReference>
<comment type="caution">
    <text evidence="3">The sequence shown here is derived from an EMBL/GenBank/DDBJ whole genome shotgun (WGS) entry which is preliminary data.</text>
</comment>